<accession>S8D4Y2</accession>
<evidence type="ECO:0000313" key="4">
    <source>
        <dbReference type="Proteomes" id="UP000015453"/>
    </source>
</evidence>
<dbReference type="Pfam" id="PF03732">
    <property type="entry name" value="Retrotrans_gag"/>
    <property type="match status" value="1"/>
</dbReference>
<dbReference type="OrthoDB" id="1305902at2759"/>
<comment type="caution">
    <text evidence="3">The sequence shown here is derived from an EMBL/GenBank/DDBJ whole genome shotgun (WGS) entry which is preliminary data.</text>
</comment>
<proteinExistence type="predicted"/>
<protein>
    <recommendedName>
        <fullName evidence="2">Retrotransposon gag domain-containing protein</fullName>
    </recommendedName>
</protein>
<feature type="compositionally biased region" description="Basic and acidic residues" evidence="1">
    <location>
        <begin position="866"/>
        <end position="877"/>
    </location>
</feature>
<keyword evidence="4" id="KW-1185">Reference proteome</keyword>
<dbReference type="Gene3D" id="2.40.70.10">
    <property type="entry name" value="Acid Proteases"/>
    <property type="match status" value="1"/>
</dbReference>
<dbReference type="CDD" id="cd00303">
    <property type="entry name" value="retropepsin_like"/>
    <property type="match status" value="1"/>
</dbReference>
<dbReference type="EMBL" id="AUSU01000063">
    <property type="protein sequence ID" value="EPS74455.1"/>
    <property type="molecule type" value="Genomic_DNA"/>
</dbReference>
<evidence type="ECO:0000259" key="2">
    <source>
        <dbReference type="Pfam" id="PF03732"/>
    </source>
</evidence>
<dbReference type="AlphaFoldDB" id="S8D4Y2"/>
<feature type="domain" description="Retrotransposon gag" evidence="2">
    <location>
        <begin position="13"/>
        <end position="105"/>
    </location>
</feature>
<feature type="compositionally biased region" description="Basic and acidic residues" evidence="1">
    <location>
        <begin position="387"/>
        <end position="419"/>
    </location>
</feature>
<feature type="region of interest" description="Disordered" evidence="1">
    <location>
        <begin position="383"/>
        <end position="427"/>
    </location>
</feature>
<dbReference type="Proteomes" id="UP000015453">
    <property type="component" value="Unassembled WGS sequence"/>
</dbReference>
<feature type="compositionally biased region" description="Low complexity" evidence="1">
    <location>
        <begin position="263"/>
        <end position="273"/>
    </location>
</feature>
<dbReference type="InterPro" id="IPR021109">
    <property type="entry name" value="Peptidase_aspartic_dom_sf"/>
</dbReference>
<evidence type="ECO:0000256" key="1">
    <source>
        <dbReference type="SAM" id="MobiDB-lite"/>
    </source>
</evidence>
<dbReference type="PANTHER" id="PTHR33067">
    <property type="entry name" value="RNA-DIRECTED DNA POLYMERASE-RELATED"/>
    <property type="match status" value="1"/>
</dbReference>
<reference evidence="3 4" key="1">
    <citation type="journal article" date="2013" name="BMC Genomics">
        <title>The miniature genome of a carnivorous plant Genlisea aurea contains a low number of genes and short non-coding sequences.</title>
        <authorList>
            <person name="Leushkin E.V."/>
            <person name="Sutormin R.A."/>
            <person name="Nabieva E.R."/>
            <person name="Penin A.A."/>
            <person name="Kondrashov A.S."/>
            <person name="Logacheva M.D."/>
        </authorList>
    </citation>
    <scope>NUCLEOTIDE SEQUENCE [LARGE SCALE GENOMIC DNA]</scope>
</reference>
<gene>
    <name evidence="3" type="ORF">M569_00300</name>
</gene>
<dbReference type="InterPro" id="IPR005162">
    <property type="entry name" value="Retrotrans_gag_dom"/>
</dbReference>
<sequence>MEPGREEEIKLQAFPFSLMDGAKNWFYSLDNGSIHTWKDMRQAFLEKYFPPNKVIHVRKDIFSMRQQYDETLYEYWERYKKLLASCPKHQLGKKSVMLYFYEGLTDEERKALDAAAGGNLKRKTADEAREIITMMANNSHIYNPRTHTRGVHAATENNTVWEQKIDNLTEYVVKAIGSKSNQETCEVCSEKGHEAKDCRFTRGVEDATAEVNVATGPSRYKYDHYSNTYNPGWRDHPNFSWRSTNYENYNPATHWAKPRGTSQQVQQQQPQPQQKLLSYRPAGQQAPQMIEFGTVQTQQKKSEMEELLGMMRGLTQKVEMIDALVHKVDKIDARMDAIETSNGLMATKMAEFEARFEGKIPSQSVINPRGNVSAVTLRSGRALQDIPQEKRTTNKATETEPKPAAEKELEVEPRKEVVTEKSQQVDTGITTERPPVRVYKEPPPFPGRFRLEKKQQEEKELLKLFGKIELNIPLIEAIKTVPRYAKFLKDLCTTKRKLKGNECVNLNEQVSAMFSKKALPEKCKDPGVFTIPCVIGKTEFKRAMIDLGASINLMPYSIYSSLKLGPLQGTGIVIKLADRTSTRPEGVLEDVLVQVNNLVFPADFYVMKMGDPEKDDCPLILGRPFLKTAKTMIDVNAGTMSMEFDGEKVQFNIYEAMRYPSDVGMAYMVGTLDGLEEEVMTVVKETVVTEEQHRELDGTDLVATVTEAINKEAVEEKEAVLEEETQFLAPRPPSKSVGMVSPQSVVAAIAELISEEVSVNVDTIVTVDLAGGAGKELESVTEQKQSVGMLDPHISIHLDPEKEQSVGKSVPHTPAAATIIEATPEPAGEEVGMNPNCHDDYNTAMAISGTVEEVPPAATEGQKPLAETDKQLRPTTEEEKEVEDVEAKAIEYEPSVGKSGPHTISDSAAKRATEHGKAGVSEVKTGVVVTKSLTAGEKGQQVALDPASEVSHYGQDKQMEETNKKLLALLERQPK</sequence>
<name>S8D4Y2_9LAMI</name>
<feature type="compositionally biased region" description="Basic and acidic residues" evidence="1">
    <location>
        <begin position="908"/>
        <end position="917"/>
    </location>
</feature>
<feature type="region of interest" description="Disordered" evidence="1">
    <location>
        <begin position="938"/>
        <end position="961"/>
    </location>
</feature>
<organism evidence="3 4">
    <name type="scientific">Genlisea aurea</name>
    <dbReference type="NCBI Taxonomy" id="192259"/>
    <lineage>
        <taxon>Eukaryota</taxon>
        <taxon>Viridiplantae</taxon>
        <taxon>Streptophyta</taxon>
        <taxon>Embryophyta</taxon>
        <taxon>Tracheophyta</taxon>
        <taxon>Spermatophyta</taxon>
        <taxon>Magnoliopsida</taxon>
        <taxon>eudicotyledons</taxon>
        <taxon>Gunneridae</taxon>
        <taxon>Pentapetalae</taxon>
        <taxon>asterids</taxon>
        <taxon>lamiids</taxon>
        <taxon>Lamiales</taxon>
        <taxon>Lentibulariaceae</taxon>
        <taxon>Genlisea</taxon>
    </lineage>
</organism>
<evidence type="ECO:0000313" key="3">
    <source>
        <dbReference type="EMBL" id="EPS74455.1"/>
    </source>
</evidence>
<feature type="region of interest" description="Disordered" evidence="1">
    <location>
        <begin position="252"/>
        <end position="273"/>
    </location>
</feature>
<feature type="region of interest" description="Disordered" evidence="1">
    <location>
        <begin position="895"/>
        <end position="921"/>
    </location>
</feature>
<feature type="region of interest" description="Disordered" evidence="1">
    <location>
        <begin position="855"/>
        <end position="882"/>
    </location>
</feature>
<dbReference type="PANTHER" id="PTHR33067:SF15">
    <property type="entry name" value="RNA-DIRECTED DNA POLYMERASE"/>
    <property type="match status" value="1"/>
</dbReference>